<dbReference type="PANTHER" id="PTHR10566:SF113">
    <property type="entry name" value="PROTEIN ACTIVITY OF BC1 COMPLEX KINASE 7, CHLOROPLASTIC"/>
    <property type="match status" value="1"/>
</dbReference>
<comment type="similarity">
    <text evidence="1">Belongs to the protein kinase superfamily. ADCK protein kinase family.</text>
</comment>
<dbReference type="CDD" id="cd05121">
    <property type="entry name" value="ABC1_ADCK3-like"/>
    <property type="match status" value="1"/>
</dbReference>
<dbReference type="Pfam" id="PF03109">
    <property type="entry name" value="ABC1"/>
    <property type="match status" value="1"/>
</dbReference>
<keyword evidence="3" id="KW-0808">Transferase</keyword>
<organism evidence="3 4">
    <name type="scientific">Novosphingobium organovorum</name>
    <dbReference type="NCBI Taxonomy" id="2930092"/>
    <lineage>
        <taxon>Bacteria</taxon>
        <taxon>Pseudomonadati</taxon>
        <taxon>Pseudomonadota</taxon>
        <taxon>Alphaproteobacteria</taxon>
        <taxon>Sphingomonadales</taxon>
        <taxon>Sphingomonadaceae</taxon>
        <taxon>Novosphingobium</taxon>
    </lineage>
</organism>
<name>A0ABT0BJW4_9SPHN</name>
<comment type="caution">
    <text evidence="3">The sequence shown here is derived from an EMBL/GenBank/DDBJ whole genome shotgun (WGS) entry which is preliminary data.</text>
</comment>
<feature type="non-terminal residue" evidence="3">
    <location>
        <position position="339"/>
    </location>
</feature>
<dbReference type="SUPFAM" id="SSF56112">
    <property type="entry name" value="Protein kinase-like (PK-like)"/>
    <property type="match status" value="1"/>
</dbReference>
<evidence type="ECO:0000313" key="3">
    <source>
        <dbReference type="EMBL" id="MCJ2185148.1"/>
    </source>
</evidence>
<proteinExistence type="inferred from homology"/>
<gene>
    <name evidence="3" type="ORF">MTR62_21015</name>
</gene>
<evidence type="ECO:0000259" key="2">
    <source>
        <dbReference type="Pfam" id="PF03109"/>
    </source>
</evidence>
<dbReference type="InterPro" id="IPR004147">
    <property type="entry name" value="ABC1_dom"/>
</dbReference>
<dbReference type="EMBL" id="JALHLF010000244">
    <property type="protein sequence ID" value="MCJ2185148.1"/>
    <property type="molecule type" value="Genomic_DNA"/>
</dbReference>
<feature type="non-terminal residue" evidence="3">
    <location>
        <position position="1"/>
    </location>
</feature>
<dbReference type="Proteomes" id="UP001162881">
    <property type="component" value="Unassembled WGS sequence"/>
</dbReference>
<reference evidence="3" key="1">
    <citation type="submission" date="2022-03" db="EMBL/GenBank/DDBJ databases">
        <title>Identification of a novel bacterium isolated from mangrove sediments.</title>
        <authorList>
            <person name="Pan X."/>
        </authorList>
    </citation>
    <scope>NUCLEOTIDE SEQUENCE</scope>
    <source>
        <strain evidence="3">B1949</strain>
    </source>
</reference>
<dbReference type="PANTHER" id="PTHR10566">
    <property type="entry name" value="CHAPERONE-ACTIVITY OF BC1 COMPLEX CABC1 -RELATED"/>
    <property type="match status" value="1"/>
</dbReference>
<dbReference type="InterPro" id="IPR011009">
    <property type="entry name" value="Kinase-like_dom_sf"/>
</dbReference>
<dbReference type="RefSeq" id="WP_244024617.1">
    <property type="nucleotide sequence ID" value="NZ_JALHLF010000244.1"/>
</dbReference>
<feature type="domain" description="ABC1 atypical kinase-like" evidence="2">
    <location>
        <begin position="1"/>
        <end position="208"/>
    </location>
</feature>
<accession>A0ABT0BJW4</accession>
<evidence type="ECO:0000256" key="1">
    <source>
        <dbReference type="ARBA" id="ARBA00009670"/>
    </source>
</evidence>
<evidence type="ECO:0000313" key="4">
    <source>
        <dbReference type="Proteomes" id="UP001162881"/>
    </source>
</evidence>
<dbReference type="GO" id="GO:0016301">
    <property type="term" value="F:kinase activity"/>
    <property type="evidence" value="ECO:0007669"/>
    <property type="project" value="UniProtKB-KW"/>
</dbReference>
<protein>
    <submittedName>
        <fullName evidence="3">AarF/ABC1/UbiB kinase family protein</fullName>
    </submittedName>
</protein>
<keyword evidence="4" id="KW-1185">Reference proteome</keyword>
<dbReference type="InterPro" id="IPR050154">
    <property type="entry name" value="UbiB_kinase"/>
</dbReference>
<keyword evidence="3" id="KW-0418">Kinase</keyword>
<sequence length="339" mass="36645">LAAASMAQVHRARLADGREVAVKVRRPGIAARMEADMRILRQLAGIAEAHSPALRRLAPRAMIEELGRAILDELDFTQEGRNAERLAQDLAALDKVAVPGIHWDLSAPDLLVMDFVAGTAPRHPQALREAGIDPEAIAALGARLVLEMVLVNGRFHADPHPGNLLCQAPDRLVLIDLGSVGTISQRRRSEFLSFILALRGRDAAGVADTLATWSQTGDVPRERLLVASERLVERHGQGPLVLSAMVADFFPLLRHEGLVLPADLVLIFKAMVTMDGVLAAIAPGFDLSGALGAMRARLIASRMAELVRPDRIEALGLELARVAEQAPALMRAATRRLER</sequence>